<dbReference type="RefSeq" id="WP_003786273.1">
    <property type="nucleotide sequence ID" value="NZ_CP091518.1"/>
</dbReference>
<protein>
    <submittedName>
        <fullName evidence="2">Uncharacterized ACR, YkgG family COG1556</fullName>
    </submittedName>
</protein>
<feature type="domain" description="LUD" evidence="1">
    <location>
        <begin position="43"/>
        <end position="218"/>
    </location>
</feature>
<dbReference type="SUPFAM" id="SSF100950">
    <property type="entry name" value="NagB/RpiA/CoA transferase-like"/>
    <property type="match status" value="1"/>
</dbReference>
<dbReference type="GeneID" id="93263067"/>
<dbReference type="InterPro" id="IPR037171">
    <property type="entry name" value="NagB/RpiA_transferase-like"/>
</dbReference>
<dbReference type="InterPro" id="IPR003741">
    <property type="entry name" value="LUD_dom"/>
</dbReference>
<evidence type="ECO:0000259" key="1">
    <source>
        <dbReference type="Pfam" id="PF02589"/>
    </source>
</evidence>
<gene>
    <name evidence="2" type="ORF">NCTC10529_01797</name>
</gene>
<name>A0AAX2J578_KINKI</name>
<dbReference type="Gene3D" id="3.40.50.10420">
    <property type="entry name" value="NagB/RpiA/CoA transferase-like"/>
    <property type="match status" value="1"/>
</dbReference>
<dbReference type="PANTHER" id="PTHR43682:SF1">
    <property type="entry name" value="LACTATE UTILIZATION PROTEIN C"/>
    <property type="match status" value="1"/>
</dbReference>
<dbReference type="Pfam" id="PF02589">
    <property type="entry name" value="LUD_dom"/>
    <property type="match status" value="1"/>
</dbReference>
<evidence type="ECO:0000313" key="3">
    <source>
        <dbReference type="Proteomes" id="UP000248598"/>
    </source>
</evidence>
<proteinExistence type="predicted"/>
<dbReference type="AlphaFoldDB" id="A0AAX2J578"/>
<accession>A0AAX2J578</accession>
<dbReference type="InterPro" id="IPR024185">
    <property type="entry name" value="FTHF_cligase-like_sf"/>
</dbReference>
<organism evidence="2 3">
    <name type="scientific">Kingella kingae</name>
    <dbReference type="NCBI Taxonomy" id="504"/>
    <lineage>
        <taxon>Bacteria</taxon>
        <taxon>Pseudomonadati</taxon>
        <taxon>Pseudomonadota</taxon>
        <taxon>Betaproteobacteria</taxon>
        <taxon>Neisseriales</taxon>
        <taxon>Neisseriaceae</taxon>
        <taxon>Kingella</taxon>
    </lineage>
</organism>
<evidence type="ECO:0000313" key="2">
    <source>
        <dbReference type="EMBL" id="SQH25591.1"/>
    </source>
</evidence>
<dbReference type="Proteomes" id="UP000248598">
    <property type="component" value="Chromosome 1"/>
</dbReference>
<dbReference type="EMBL" id="LS483426">
    <property type="protein sequence ID" value="SQH25591.1"/>
    <property type="molecule type" value="Genomic_DNA"/>
</dbReference>
<dbReference type="PANTHER" id="PTHR43682">
    <property type="entry name" value="LACTATE UTILIZATION PROTEIN C"/>
    <property type="match status" value="1"/>
</dbReference>
<reference evidence="2 3" key="1">
    <citation type="submission" date="2018-06" db="EMBL/GenBank/DDBJ databases">
        <authorList>
            <consortium name="Pathogen Informatics"/>
            <person name="Doyle S."/>
        </authorList>
    </citation>
    <scope>NUCLEOTIDE SEQUENCE [LARGE SCALE GENOMIC DNA]</scope>
    <source>
        <strain evidence="2 3">NCTC10529</strain>
    </source>
</reference>
<sequence>MSARDNILAKLRQTNAYPMAEPQTFDYYEEMSPTWDSEIDRLKHWAKCMRAVKTEIFWVREHNWEETLVQVAQQKNLQNLLLSPQTEHGKRAEQAVQAASITPRHFVQKMEDWKHEFFADIQAGFTTSLCGIAHTGTLMQISSPEEPRSQSLVPPVHICLFDTSKMYDTFHAALHGEQLGNNMPTNVILVSGPSKTADIQLTLAFGAHGPRDMVVLAVLPSHINPADLKDNA</sequence>